<keyword evidence="2" id="KW-1133">Transmembrane helix</keyword>
<feature type="transmembrane region" description="Helical" evidence="2">
    <location>
        <begin position="12"/>
        <end position="40"/>
    </location>
</feature>
<accession>A0ABU4PRW2</accession>
<evidence type="ECO:0000256" key="2">
    <source>
        <dbReference type="SAM" id="Phobius"/>
    </source>
</evidence>
<dbReference type="RefSeq" id="WP_010402989.1">
    <property type="nucleotide sequence ID" value="NZ_JAWXXV010000001.1"/>
</dbReference>
<keyword evidence="2" id="KW-0812">Transmembrane</keyword>
<name>A0ABU4PRW2_9SPHN</name>
<comment type="caution">
    <text evidence="3">The sequence shown here is derived from an EMBL/GenBank/DDBJ whole genome shotgun (WGS) entry which is preliminary data.</text>
</comment>
<evidence type="ECO:0000256" key="1">
    <source>
        <dbReference type="SAM" id="Coils"/>
    </source>
</evidence>
<keyword evidence="4" id="KW-1185">Reference proteome</keyword>
<organism evidence="3 4">
    <name type="scientific">Sphingomonas echinoides</name>
    <dbReference type="NCBI Taxonomy" id="59803"/>
    <lineage>
        <taxon>Bacteria</taxon>
        <taxon>Pseudomonadati</taxon>
        <taxon>Pseudomonadota</taxon>
        <taxon>Alphaproteobacteria</taxon>
        <taxon>Sphingomonadales</taxon>
        <taxon>Sphingomonadaceae</taxon>
        <taxon>Sphingomonas</taxon>
    </lineage>
</organism>
<keyword evidence="2" id="KW-0472">Membrane</keyword>
<protein>
    <submittedName>
        <fullName evidence="3">Uncharacterized protein</fullName>
    </submittedName>
</protein>
<feature type="coiled-coil region" evidence="1">
    <location>
        <begin position="38"/>
        <end position="65"/>
    </location>
</feature>
<keyword evidence="1" id="KW-0175">Coiled coil</keyword>
<evidence type="ECO:0000313" key="4">
    <source>
        <dbReference type="Proteomes" id="UP001279660"/>
    </source>
</evidence>
<evidence type="ECO:0000313" key="3">
    <source>
        <dbReference type="EMBL" id="MDX5984705.1"/>
    </source>
</evidence>
<gene>
    <name evidence="3" type="ORF">SIL82_10560</name>
</gene>
<proteinExistence type="predicted"/>
<reference evidence="3 4" key="1">
    <citation type="submission" date="2023-11" db="EMBL/GenBank/DDBJ databases">
        <title>MicrobeMod: A computational toolkit for identifying prokaryotic methylation and restriction-modification with nanopore sequencing.</title>
        <authorList>
            <person name="Crits-Christoph A."/>
            <person name="Kang S.C."/>
            <person name="Lee H."/>
            <person name="Ostrov N."/>
        </authorList>
    </citation>
    <scope>NUCLEOTIDE SEQUENCE [LARGE SCALE GENOMIC DNA]</scope>
    <source>
        <strain evidence="3 4">ATCC 14820</strain>
    </source>
</reference>
<dbReference type="EMBL" id="JAWXXV010000001">
    <property type="protein sequence ID" value="MDX5984705.1"/>
    <property type="molecule type" value="Genomic_DNA"/>
</dbReference>
<sequence>MHDIDYTGPQGGALALAFGAGATFATAALMTVGTFIWRVFGDARIKQLEKERDETEEKHRLEIAGLNNRIVQLETILLTYGPPLLRRELQAAMANTP</sequence>
<dbReference type="Proteomes" id="UP001279660">
    <property type="component" value="Unassembled WGS sequence"/>
</dbReference>